<keyword evidence="3" id="KW-1185">Reference proteome</keyword>
<evidence type="ECO:0000256" key="1">
    <source>
        <dbReference type="SAM" id="MobiDB-lite"/>
    </source>
</evidence>
<name>A0AAE1KI75_PETCI</name>
<dbReference type="Proteomes" id="UP001286313">
    <property type="component" value="Unassembled WGS sequence"/>
</dbReference>
<accession>A0AAE1KI75</accession>
<protein>
    <submittedName>
        <fullName evidence="2">Uncharacterized protein</fullName>
    </submittedName>
</protein>
<gene>
    <name evidence="2" type="ORF">Pcinc_021589</name>
</gene>
<feature type="region of interest" description="Disordered" evidence="1">
    <location>
        <begin position="44"/>
        <end position="66"/>
    </location>
</feature>
<reference evidence="2" key="1">
    <citation type="submission" date="2023-10" db="EMBL/GenBank/DDBJ databases">
        <title>Genome assemblies of two species of porcelain crab, Petrolisthes cinctipes and Petrolisthes manimaculis (Anomura: Porcellanidae).</title>
        <authorList>
            <person name="Angst P."/>
        </authorList>
    </citation>
    <scope>NUCLEOTIDE SEQUENCE</scope>
    <source>
        <strain evidence="2">PB745_01</strain>
        <tissue evidence="2">Gill</tissue>
    </source>
</reference>
<comment type="caution">
    <text evidence="2">The sequence shown here is derived from an EMBL/GenBank/DDBJ whole genome shotgun (WGS) entry which is preliminary data.</text>
</comment>
<dbReference type="EMBL" id="JAWQEG010002226">
    <property type="protein sequence ID" value="KAK3873413.1"/>
    <property type="molecule type" value="Genomic_DNA"/>
</dbReference>
<dbReference type="AlphaFoldDB" id="A0AAE1KI75"/>
<evidence type="ECO:0000313" key="2">
    <source>
        <dbReference type="EMBL" id="KAK3873413.1"/>
    </source>
</evidence>
<proteinExistence type="predicted"/>
<sequence length="184" mass="20448">MDQETPETCPTRGREGVDEVLSEAWWVKVLLVCDRGRRSTLDDYHGHPAASHPTPSGPSADHHATAQSGRFQEKALTHSKRISTTITRHHDDHTAKSAICQTHPKSHVSFNITNIGVGRGWVWCGQFRARMRGRDKGKGWERGGYGGVVEGQMEAHLMMMSSPVSTEHVATSYFGSTPHFPTKY</sequence>
<organism evidence="2 3">
    <name type="scientific">Petrolisthes cinctipes</name>
    <name type="common">Flat porcelain crab</name>
    <dbReference type="NCBI Taxonomy" id="88211"/>
    <lineage>
        <taxon>Eukaryota</taxon>
        <taxon>Metazoa</taxon>
        <taxon>Ecdysozoa</taxon>
        <taxon>Arthropoda</taxon>
        <taxon>Crustacea</taxon>
        <taxon>Multicrustacea</taxon>
        <taxon>Malacostraca</taxon>
        <taxon>Eumalacostraca</taxon>
        <taxon>Eucarida</taxon>
        <taxon>Decapoda</taxon>
        <taxon>Pleocyemata</taxon>
        <taxon>Anomura</taxon>
        <taxon>Galatheoidea</taxon>
        <taxon>Porcellanidae</taxon>
        <taxon>Petrolisthes</taxon>
    </lineage>
</organism>
<evidence type="ECO:0000313" key="3">
    <source>
        <dbReference type="Proteomes" id="UP001286313"/>
    </source>
</evidence>